<dbReference type="HOGENOM" id="CLU_098311_0_0_7"/>
<accession>A7HZX8</accession>
<protein>
    <recommendedName>
        <fullName evidence="3">Formate dehydrogenase-specific chaperone</fullName>
    </recommendedName>
</protein>
<dbReference type="AlphaFoldDB" id="A7HZX8"/>
<dbReference type="STRING" id="360107.CHAB381_0212"/>
<dbReference type="EMBL" id="CP000776">
    <property type="protein sequence ID" value="ABS51045.1"/>
    <property type="molecule type" value="Genomic_DNA"/>
</dbReference>
<dbReference type="SUPFAM" id="SSF89155">
    <property type="entry name" value="TorD-like"/>
    <property type="match status" value="1"/>
</dbReference>
<evidence type="ECO:0008006" key="3">
    <source>
        <dbReference type="Google" id="ProtNLM"/>
    </source>
</evidence>
<dbReference type="Proteomes" id="UP000002407">
    <property type="component" value="Chromosome"/>
</dbReference>
<dbReference type="InterPro" id="IPR020945">
    <property type="entry name" value="DMSO/NO3_reduct_chaperone"/>
</dbReference>
<proteinExistence type="predicted"/>
<dbReference type="Gene3D" id="1.10.3480.10">
    <property type="entry name" value="TorD-like"/>
    <property type="match status" value="1"/>
</dbReference>
<organism evidence="1 2">
    <name type="scientific">Campylobacter hominis (strain ATCC BAA-381 / DSM 21671 / CCUG 45161 / LMG 19568 / NCTC 13146 / CH001A)</name>
    <dbReference type="NCBI Taxonomy" id="360107"/>
    <lineage>
        <taxon>Bacteria</taxon>
        <taxon>Pseudomonadati</taxon>
        <taxon>Campylobacterota</taxon>
        <taxon>Epsilonproteobacteria</taxon>
        <taxon>Campylobacterales</taxon>
        <taxon>Campylobacteraceae</taxon>
        <taxon>Campylobacter</taxon>
    </lineage>
</organism>
<evidence type="ECO:0000313" key="2">
    <source>
        <dbReference type="Proteomes" id="UP000002407"/>
    </source>
</evidence>
<dbReference type="RefSeq" id="WP_012108100.1">
    <property type="nucleotide sequence ID" value="NC_009714.1"/>
</dbReference>
<gene>
    <name evidence="1" type="ordered locus">CHAB381_0212</name>
</gene>
<dbReference type="KEGG" id="cha:CHAB381_0212"/>
<dbReference type="OrthoDB" id="5321442at2"/>
<dbReference type="Pfam" id="PF02613">
    <property type="entry name" value="Nitrate_red_del"/>
    <property type="match status" value="1"/>
</dbReference>
<sequence>METEITAARALYYEFLAFIFFFYEDDKKFLEWKKELEILQKSPLGDAQNFEILKSFDFKSFKAEQNAVLFDFSISNVALSASFYNEGRDEGKMKIFVSNILKRSKFRRNEKEKNDEDFIGFIFYFMSVLLKNGEMALSRELFSSVIDKIADKFSSALISHPNAVFFASIGKILRDFIELERTIKC</sequence>
<name>A7HZX8_CAMHC</name>
<evidence type="ECO:0000313" key="1">
    <source>
        <dbReference type="EMBL" id="ABS51045.1"/>
    </source>
</evidence>
<keyword evidence="2" id="KW-1185">Reference proteome</keyword>
<dbReference type="InterPro" id="IPR036411">
    <property type="entry name" value="TorD-like_sf"/>
</dbReference>
<dbReference type="eggNOG" id="COG3381">
    <property type="taxonomic scope" value="Bacteria"/>
</dbReference>
<reference evidence="2" key="1">
    <citation type="submission" date="2007-07" db="EMBL/GenBank/DDBJ databases">
        <title>Complete genome sequence of Campylobacter hominis ATCC BAA-381, a commensal isolated from the human gastrointestinal tract.</title>
        <authorList>
            <person name="Fouts D.E."/>
            <person name="Mongodin E.F."/>
            <person name="Puiu D."/>
            <person name="Sebastian Y."/>
            <person name="Miller W.G."/>
            <person name="Mandrell R.E."/>
            <person name="Nelson K.E."/>
        </authorList>
    </citation>
    <scope>NUCLEOTIDE SEQUENCE [LARGE SCALE GENOMIC DNA]</scope>
    <source>
        <strain evidence="2">ATCC BAA-381 / LMG 19568 / NCTC 13146 / CH001A</strain>
    </source>
</reference>